<reference evidence="2" key="1">
    <citation type="submission" date="2022-09" db="EMBL/GenBank/DDBJ databases">
        <title>Actin cytoskeleton and complex cell architecture in an #Asgard archaeon.</title>
        <authorList>
            <person name="Ponce Toledo R.I."/>
            <person name="Schleper C."/>
            <person name="Rodrigues Oliveira T."/>
            <person name="Wollweber F."/>
            <person name="Xu J."/>
            <person name="Rittmann S."/>
            <person name="Klingl A."/>
            <person name="Pilhofer M."/>
        </authorList>
    </citation>
    <scope>NUCLEOTIDE SEQUENCE</scope>
    <source>
        <strain evidence="2">B-35</strain>
    </source>
</reference>
<dbReference type="InterPro" id="IPR036465">
    <property type="entry name" value="vWFA_dom_sf"/>
</dbReference>
<feature type="compositionally biased region" description="Basic and acidic residues" evidence="1">
    <location>
        <begin position="319"/>
        <end position="336"/>
    </location>
</feature>
<keyword evidence="3" id="KW-1185">Reference proteome</keyword>
<organism evidence="2 3">
    <name type="scientific">Candidatus Lokiarchaeum ossiferum</name>
    <dbReference type="NCBI Taxonomy" id="2951803"/>
    <lineage>
        <taxon>Archaea</taxon>
        <taxon>Promethearchaeati</taxon>
        <taxon>Promethearchaeota</taxon>
        <taxon>Promethearchaeia</taxon>
        <taxon>Promethearchaeales</taxon>
        <taxon>Promethearchaeaceae</taxon>
        <taxon>Candidatus Lokiarchaeum</taxon>
    </lineage>
</organism>
<evidence type="ECO:0000313" key="2">
    <source>
        <dbReference type="EMBL" id="UYP46344.1"/>
    </source>
</evidence>
<sequence>MKNPFSTKIIREKIIIYLDLSSKVISKKNLLKNINSFVIAKFESNPHHDFSIFYFKEGGEPVIQDGLISSKSVKQAIEIAYDERSNTSNYFENGLFFCLSGIASSFLAQAITFRIIVFSDLPSEKNTQYMDALMNLVETVRTFPTFIDIIRIGDERLYSDDVKLRIITTLTNGGLFYINSAKNLKEALAGLVHNKILPDLRSEGGQSISDQHKLYYMDLSLELNQPPIHQRLKLKCNLCEDGLCQYCNNSSDLLKTCPSCGIALHECCSALYSWNYNIGMKNIFRCPSCGSLIRLDEKTVYRVNGVEFLNEIGENTKEKTLEPEEIEESWKPESIQKPKPIKIPSSIGRQTSNHETKRKPLKTKMGLFGPRPVPSNRDVEFNPTIENKDDSLIKPEPQKKITVAELRLRREKRRESTKSQVVVCPVCSSYAKPGTVKCPKCGCPIRS</sequence>
<feature type="region of interest" description="Disordered" evidence="1">
    <location>
        <begin position="319"/>
        <end position="391"/>
    </location>
</feature>
<protein>
    <recommendedName>
        <fullName evidence="4">VWFA domain-containing protein</fullName>
    </recommendedName>
</protein>
<proteinExistence type="predicted"/>
<name>A0ABY6HS61_9ARCH</name>
<gene>
    <name evidence="2" type="ORF">NEF87_002629</name>
</gene>
<evidence type="ECO:0000256" key="1">
    <source>
        <dbReference type="SAM" id="MobiDB-lite"/>
    </source>
</evidence>
<dbReference type="EMBL" id="CP104013">
    <property type="protein sequence ID" value="UYP46344.1"/>
    <property type="molecule type" value="Genomic_DNA"/>
</dbReference>
<dbReference type="SUPFAM" id="SSF53300">
    <property type="entry name" value="vWA-like"/>
    <property type="match status" value="1"/>
</dbReference>
<accession>A0ABY6HS61</accession>
<evidence type="ECO:0000313" key="3">
    <source>
        <dbReference type="Proteomes" id="UP001208689"/>
    </source>
</evidence>
<evidence type="ECO:0008006" key="4">
    <source>
        <dbReference type="Google" id="ProtNLM"/>
    </source>
</evidence>
<dbReference type="Proteomes" id="UP001208689">
    <property type="component" value="Chromosome"/>
</dbReference>